<dbReference type="GO" id="GO:0055085">
    <property type="term" value="P:transmembrane transport"/>
    <property type="evidence" value="ECO:0007669"/>
    <property type="project" value="InterPro"/>
</dbReference>
<feature type="transmembrane region" description="Helical" evidence="7">
    <location>
        <begin position="197"/>
        <end position="218"/>
    </location>
</feature>
<evidence type="ECO:0000256" key="2">
    <source>
        <dbReference type="ARBA" id="ARBA00022448"/>
    </source>
</evidence>
<organism evidence="9 10">
    <name type="scientific">Anaerocolumna aminovalerica</name>
    <dbReference type="NCBI Taxonomy" id="1527"/>
    <lineage>
        <taxon>Bacteria</taxon>
        <taxon>Bacillati</taxon>
        <taxon>Bacillota</taxon>
        <taxon>Clostridia</taxon>
        <taxon>Lachnospirales</taxon>
        <taxon>Lachnospiraceae</taxon>
        <taxon>Anaerocolumna</taxon>
    </lineage>
</organism>
<dbReference type="EMBL" id="FOWD01000010">
    <property type="protein sequence ID" value="SFO13689.1"/>
    <property type="molecule type" value="Genomic_DNA"/>
</dbReference>
<dbReference type="CDD" id="cd06261">
    <property type="entry name" value="TM_PBP2"/>
    <property type="match status" value="1"/>
</dbReference>
<feature type="transmembrane region" description="Helical" evidence="7">
    <location>
        <begin position="54"/>
        <end position="71"/>
    </location>
</feature>
<evidence type="ECO:0000256" key="3">
    <source>
        <dbReference type="ARBA" id="ARBA00022475"/>
    </source>
</evidence>
<keyword evidence="2 7" id="KW-0813">Transport</keyword>
<gene>
    <name evidence="9" type="ORF">SAMN04489757_11082</name>
</gene>
<dbReference type="SUPFAM" id="SSF161098">
    <property type="entry name" value="MetI-like"/>
    <property type="match status" value="1"/>
</dbReference>
<keyword evidence="3" id="KW-1003">Cell membrane</keyword>
<dbReference type="PROSITE" id="PS50928">
    <property type="entry name" value="ABC_TM1"/>
    <property type="match status" value="1"/>
</dbReference>
<dbReference type="RefSeq" id="WP_091685814.1">
    <property type="nucleotide sequence ID" value="NZ_BAABFM010000061.1"/>
</dbReference>
<evidence type="ECO:0000256" key="6">
    <source>
        <dbReference type="ARBA" id="ARBA00023136"/>
    </source>
</evidence>
<feature type="transmembrane region" description="Helical" evidence="7">
    <location>
        <begin position="91"/>
        <end position="117"/>
    </location>
</feature>
<accession>A0A1I5EQH0</accession>
<dbReference type="InterPro" id="IPR000515">
    <property type="entry name" value="MetI-like"/>
</dbReference>
<dbReference type="PANTHER" id="PTHR43744:SF9">
    <property type="entry name" value="POLYGALACTURONAN_RHAMNOGALACTURONAN TRANSPORT SYSTEM PERMEASE PROTEIN YTCP"/>
    <property type="match status" value="1"/>
</dbReference>
<dbReference type="PANTHER" id="PTHR43744">
    <property type="entry name" value="ABC TRANSPORTER PERMEASE PROTEIN MG189-RELATED-RELATED"/>
    <property type="match status" value="1"/>
</dbReference>
<dbReference type="Proteomes" id="UP000198806">
    <property type="component" value="Unassembled WGS sequence"/>
</dbReference>
<feature type="transmembrane region" description="Helical" evidence="7">
    <location>
        <begin position="20"/>
        <end position="42"/>
    </location>
</feature>
<evidence type="ECO:0000313" key="9">
    <source>
        <dbReference type="EMBL" id="SFO13689.1"/>
    </source>
</evidence>
<dbReference type="AlphaFoldDB" id="A0A1I5EQH0"/>
<evidence type="ECO:0000256" key="1">
    <source>
        <dbReference type="ARBA" id="ARBA00004651"/>
    </source>
</evidence>
<keyword evidence="4 7" id="KW-0812">Transmembrane</keyword>
<comment type="subcellular location">
    <subcellularLocation>
        <location evidence="1 7">Cell membrane</location>
        <topology evidence="1 7">Multi-pass membrane protein</topology>
    </subcellularLocation>
</comment>
<feature type="transmembrane region" description="Helical" evidence="7">
    <location>
        <begin position="301"/>
        <end position="326"/>
    </location>
</feature>
<evidence type="ECO:0000259" key="8">
    <source>
        <dbReference type="PROSITE" id="PS50928"/>
    </source>
</evidence>
<evidence type="ECO:0000313" key="10">
    <source>
        <dbReference type="Proteomes" id="UP000198806"/>
    </source>
</evidence>
<keyword evidence="5 7" id="KW-1133">Transmembrane helix</keyword>
<dbReference type="OrthoDB" id="157184at2"/>
<feature type="domain" description="ABC transmembrane type-1" evidence="8">
    <location>
        <begin position="193"/>
        <end position="392"/>
    </location>
</feature>
<feature type="transmembrane region" description="Helical" evidence="7">
    <location>
        <begin position="259"/>
        <end position="280"/>
    </location>
</feature>
<evidence type="ECO:0000256" key="5">
    <source>
        <dbReference type="ARBA" id="ARBA00022989"/>
    </source>
</evidence>
<reference evidence="9 10" key="1">
    <citation type="submission" date="2016-10" db="EMBL/GenBank/DDBJ databases">
        <authorList>
            <person name="de Groot N.N."/>
        </authorList>
    </citation>
    <scope>NUCLEOTIDE SEQUENCE [LARGE SCALE GENOMIC DNA]</scope>
    <source>
        <strain evidence="9 10">DSM 1283</strain>
    </source>
</reference>
<sequence length="408" mass="46314">MEKSRRKELLTKAEKQQRILDRVLLTGGIISLGILLEQIIYAKLSASVNFKLDMVYAVFWLVFALENINRFTKLKTKSDKIYYVKFEKAEILYFIVSLIIVPLSFVIPSLKAVRWIILLKLPNLFRRFNDEKVFQVITKIIGVLLIAFFFVPFLNVIAVSLSSPGQIINIFPKKINFFALKYVLTDMGFIKSFGNSIFITVVGTLISVTSMAMAAYPLSKPDMPLRKTMMLFFMIVMLFSGGIAPNILVVNALGLTDTIWGLILPTVVMVYYLLLLKGFYESIPAELEESAKLDGANNFQILFKIIFPIASPMIATVTFFTAISFWNNINSSILYVTSNQSIYPVPMYIKNFLSRNPMDVAQSMPELLPFWDNIKMSYILISIIPILCAYPFIFKYIKNDVSAGAVKG</sequence>
<feature type="transmembrane region" description="Helical" evidence="7">
    <location>
        <begin position="137"/>
        <end position="163"/>
    </location>
</feature>
<keyword evidence="6 7" id="KW-0472">Membrane</keyword>
<protein>
    <submittedName>
        <fullName evidence="9">ABC-type glycerol-3-phosphate transport system, permease component</fullName>
    </submittedName>
</protein>
<keyword evidence="10" id="KW-1185">Reference proteome</keyword>
<proteinExistence type="inferred from homology"/>
<name>A0A1I5EQH0_9FIRM</name>
<dbReference type="GO" id="GO:0005886">
    <property type="term" value="C:plasma membrane"/>
    <property type="evidence" value="ECO:0007669"/>
    <property type="project" value="UniProtKB-SubCell"/>
</dbReference>
<dbReference type="Pfam" id="PF00528">
    <property type="entry name" value="BPD_transp_1"/>
    <property type="match status" value="1"/>
</dbReference>
<dbReference type="Gene3D" id="1.10.3720.10">
    <property type="entry name" value="MetI-like"/>
    <property type="match status" value="1"/>
</dbReference>
<feature type="transmembrane region" description="Helical" evidence="7">
    <location>
        <begin position="376"/>
        <end position="397"/>
    </location>
</feature>
<dbReference type="InterPro" id="IPR035906">
    <property type="entry name" value="MetI-like_sf"/>
</dbReference>
<comment type="similarity">
    <text evidence="7">Belongs to the binding-protein-dependent transport system permease family.</text>
</comment>
<evidence type="ECO:0000256" key="4">
    <source>
        <dbReference type="ARBA" id="ARBA00022692"/>
    </source>
</evidence>
<dbReference type="STRING" id="1527.SAMN04489757_11082"/>
<evidence type="ECO:0000256" key="7">
    <source>
        <dbReference type="RuleBase" id="RU363032"/>
    </source>
</evidence>
<feature type="transmembrane region" description="Helical" evidence="7">
    <location>
        <begin position="230"/>
        <end position="253"/>
    </location>
</feature>